<dbReference type="Gene3D" id="3.10.450.40">
    <property type="match status" value="1"/>
</dbReference>
<dbReference type="Proteomes" id="UP000075670">
    <property type="component" value="Unassembled WGS sequence"/>
</dbReference>
<keyword evidence="4" id="KW-1185">Reference proteome</keyword>
<dbReference type="OrthoDB" id="1919149at2"/>
<evidence type="ECO:0000256" key="1">
    <source>
        <dbReference type="SAM" id="MobiDB-lite"/>
    </source>
</evidence>
<evidence type="ECO:0000259" key="2">
    <source>
        <dbReference type="Pfam" id="PF03413"/>
    </source>
</evidence>
<organism evidence="3 4">
    <name type="scientific">Moorella mulderi DSM 14980</name>
    <dbReference type="NCBI Taxonomy" id="1122241"/>
    <lineage>
        <taxon>Bacteria</taxon>
        <taxon>Bacillati</taxon>
        <taxon>Bacillota</taxon>
        <taxon>Clostridia</taxon>
        <taxon>Neomoorellales</taxon>
        <taxon>Neomoorellaceae</taxon>
        <taxon>Neomoorella</taxon>
    </lineage>
</organism>
<evidence type="ECO:0000313" key="4">
    <source>
        <dbReference type="Proteomes" id="UP000075670"/>
    </source>
</evidence>
<dbReference type="PATRIC" id="fig|1122241.3.peg.1102"/>
<dbReference type="RefSeq" id="WP_062282369.1">
    <property type="nucleotide sequence ID" value="NZ_LTBC01000002.1"/>
</dbReference>
<sequence>MNKKLLASLTTGVMLLGAATGIGVFSNQPAKAAAASIPAIAQSAATVNTAPANGQQQVQANQHQPAYNASIKVANPQNDNGTEVNEATEKQNEAAESQALQARAKITADAAKSAALKAVPGTVKKVALDNENGNLVYSVEIQAASGSIDVKVDAGNGQVLTQDRDSGQDNEKGAKGIDNDNIQVEQ</sequence>
<dbReference type="EMBL" id="LTBC01000002">
    <property type="protein sequence ID" value="KYH33261.1"/>
    <property type="molecule type" value="Genomic_DNA"/>
</dbReference>
<feature type="domain" description="PepSY" evidence="2">
    <location>
        <begin position="105"/>
        <end position="161"/>
    </location>
</feature>
<dbReference type="AlphaFoldDB" id="A0A151B031"/>
<accession>A0A151B031</accession>
<evidence type="ECO:0000313" key="3">
    <source>
        <dbReference type="EMBL" id="KYH33261.1"/>
    </source>
</evidence>
<feature type="region of interest" description="Disordered" evidence="1">
    <location>
        <begin position="159"/>
        <end position="186"/>
    </location>
</feature>
<proteinExistence type="predicted"/>
<protein>
    <submittedName>
        <fullName evidence="3">Peptidase propeptide and YPEB domain protein</fullName>
    </submittedName>
</protein>
<name>A0A151B031_9FIRM</name>
<comment type="caution">
    <text evidence="3">The sequence shown here is derived from an EMBL/GenBank/DDBJ whole genome shotgun (WGS) entry which is preliminary data.</text>
</comment>
<dbReference type="InterPro" id="IPR025711">
    <property type="entry name" value="PepSY"/>
</dbReference>
<reference evidence="3 4" key="1">
    <citation type="submission" date="2016-02" db="EMBL/GenBank/DDBJ databases">
        <title>Genome sequence of Moorella mulderi DSM 14980.</title>
        <authorList>
            <person name="Poehlein A."/>
            <person name="Daniel R."/>
        </authorList>
    </citation>
    <scope>NUCLEOTIDE SEQUENCE [LARGE SCALE GENOMIC DNA]</scope>
    <source>
        <strain evidence="3 4">DSM 14980</strain>
    </source>
</reference>
<feature type="region of interest" description="Disordered" evidence="1">
    <location>
        <begin position="74"/>
        <end position="98"/>
    </location>
</feature>
<feature type="compositionally biased region" description="Polar residues" evidence="1">
    <location>
        <begin position="75"/>
        <end position="85"/>
    </location>
</feature>
<dbReference type="Pfam" id="PF03413">
    <property type="entry name" value="PepSY"/>
    <property type="match status" value="1"/>
</dbReference>
<feature type="compositionally biased region" description="Basic and acidic residues" evidence="1">
    <location>
        <begin position="162"/>
        <end position="178"/>
    </location>
</feature>
<gene>
    <name evidence="3" type="ORF">MOMUL_10450</name>
</gene>